<dbReference type="Proteomes" id="UP000810207">
    <property type="component" value="Unassembled WGS sequence"/>
</dbReference>
<evidence type="ECO:0000256" key="3">
    <source>
        <dbReference type="ARBA" id="ARBA00022795"/>
    </source>
</evidence>
<dbReference type="GO" id="GO:0016853">
    <property type="term" value="F:isomerase activity"/>
    <property type="evidence" value="ECO:0007669"/>
    <property type="project" value="UniProtKB-KW"/>
</dbReference>
<dbReference type="EMBL" id="JAGIKV010000036">
    <property type="protein sequence ID" value="MBP2249359.1"/>
    <property type="molecule type" value="Genomic_DNA"/>
</dbReference>
<evidence type="ECO:0000256" key="5">
    <source>
        <dbReference type="ARBA" id="ARBA00093765"/>
    </source>
</evidence>
<organism evidence="8 9">
    <name type="scientific">Paenibacillus xylanexedens</name>
    <dbReference type="NCBI Taxonomy" id="528191"/>
    <lineage>
        <taxon>Bacteria</taxon>
        <taxon>Bacillati</taxon>
        <taxon>Bacillota</taxon>
        <taxon>Bacilli</taxon>
        <taxon>Bacillales</taxon>
        <taxon>Paenibacillaceae</taxon>
        <taxon>Paenibacillus</taxon>
    </lineage>
</organism>
<dbReference type="RefSeq" id="WP_211085536.1">
    <property type="nucleotide sequence ID" value="NZ_CBCSLC010000057.1"/>
</dbReference>
<keyword evidence="8" id="KW-0413">Isomerase</keyword>
<comment type="similarity">
    <text evidence="6">Belongs to the bacillales FliT family.</text>
</comment>
<name>A0ABS4S457_PAEXY</name>
<keyword evidence="4" id="KW-0143">Chaperone</keyword>
<comment type="subcellular location">
    <subcellularLocation>
        <location evidence="1">Cytoplasm</location>
        <location evidence="1">Cytosol</location>
    </subcellularLocation>
</comment>
<evidence type="ECO:0000256" key="7">
    <source>
        <dbReference type="ARBA" id="ARBA00093797"/>
    </source>
</evidence>
<evidence type="ECO:0000313" key="9">
    <source>
        <dbReference type="Proteomes" id="UP000810207"/>
    </source>
</evidence>
<proteinExistence type="inferred from homology"/>
<evidence type="ECO:0000256" key="4">
    <source>
        <dbReference type="ARBA" id="ARBA00023186"/>
    </source>
</evidence>
<gene>
    <name evidence="8" type="ORF">J2Z28_006054</name>
</gene>
<evidence type="ECO:0000256" key="2">
    <source>
        <dbReference type="ARBA" id="ARBA00022490"/>
    </source>
</evidence>
<comment type="caution">
    <text evidence="8">The sequence shown here is derived from an EMBL/GenBank/DDBJ whole genome shotgun (WGS) entry which is preliminary data.</text>
</comment>
<accession>A0ABS4S457</accession>
<sequence>MNSSNKTLINDVLSQLSELTQNFIKDLETQDSDHVVQFVEERQLLVQQLHGILDVQEMSDLQKQALKQVLAYDTIIEQRMSSLKNEAQEWLLQRNTAKTQRTVYESKYASESYLMDKRK</sequence>
<keyword evidence="3" id="KW-1005">Bacterial flagellum biogenesis</keyword>
<comment type="function">
    <text evidence="5">May act as an export chaperone for the filament capping protein FliD.</text>
</comment>
<evidence type="ECO:0000313" key="8">
    <source>
        <dbReference type="EMBL" id="MBP2249359.1"/>
    </source>
</evidence>
<dbReference type="Pfam" id="PF05400">
    <property type="entry name" value="FliT"/>
    <property type="match status" value="1"/>
</dbReference>
<evidence type="ECO:0000256" key="1">
    <source>
        <dbReference type="ARBA" id="ARBA00004514"/>
    </source>
</evidence>
<dbReference type="InterPro" id="IPR008622">
    <property type="entry name" value="FliT"/>
</dbReference>
<keyword evidence="9" id="KW-1185">Reference proteome</keyword>
<keyword evidence="2" id="KW-0963">Cytoplasm</keyword>
<evidence type="ECO:0000256" key="6">
    <source>
        <dbReference type="ARBA" id="ARBA00093785"/>
    </source>
</evidence>
<reference evidence="8 9" key="1">
    <citation type="submission" date="2021-03" db="EMBL/GenBank/DDBJ databases">
        <title>Genomic Encyclopedia of Type Strains, Phase IV (KMG-IV): sequencing the most valuable type-strain genomes for metagenomic binning, comparative biology and taxonomic classification.</title>
        <authorList>
            <person name="Goeker M."/>
        </authorList>
    </citation>
    <scope>NUCLEOTIDE SEQUENCE [LARGE SCALE GENOMIC DNA]</scope>
    <source>
        <strain evidence="8 9">DSM 21292</strain>
    </source>
</reference>
<protein>
    <recommendedName>
        <fullName evidence="7">Flagellar protein FliT</fullName>
    </recommendedName>
</protein>